<dbReference type="KEGG" id="trg:TRUGW13939_00693"/>
<comment type="similarity">
    <text evidence="1">Belongs to the NmrA-type oxidoreductase family.</text>
</comment>
<dbReference type="Gene3D" id="3.40.50.720">
    <property type="entry name" value="NAD(P)-binding Rossmann-like Domain"/>
    <property type="match status" value="1"/>
</dbReference>
<dbReference type="EMBL" id="CP055898">
    <property type="protein sequence ID" value="QKX53614.1"/>
    <property type="molecule type" value="Genomic_DNA"/>
</dbReference>
<dbReference type="PANTHER" id="PTHR42748:SF31">
    <property type="entry name" value="NMRA-LIKE DOMAIN-CONTAINING PROTEIN-RELATED"/>
    <property type="match status" value="1"/>
</dbReference>
<dbReference type="OrthoDB" id="300709at2759"/>
<name>A0A7H8QI10_TALRU</name>
<dbReference type="GeneID" id="55988206"/>
<protein>
    <recommendedName>
        <fullName evidence="3">NmrA-like domain-containing protein</fullName>
    </recommendedName>
</protein>
<organism evidence="4 5">
    <name type="scientific">Talaromyces rugulosus</name>
    <name type="common">Penicillium rugulosum</name>
    <dbReference type="NCBI Taxonomy" id="121627"/>
    <lineage>
        <taxon>Eukaryota</taxon>
        <taxon>Fungi</taxon>
        <taxon>Dikarya</taxon>
        <taxon>Ascomycota</taxon>
        <taxon>Pezizomycotina</taxon>
        <taxon>Eurotiomycetes</taxon>
        <taxon>Eurotiomycetidae</taxon>
        <taxon>Eurotiales</taxon>
        <taxon>Trichocomaceae</taxon>
        <taxon>Talaromyces</taxon>
        <taxon>Talaromyces sect. Islandici</taxon>
    </lineage>
</organism>
<dbReference type="GO" id="GO:0005634">
    <property type="term" value="C:nucleus"/>
    <property type="evidence" value="ECO:0007669"/>
    <property type="project" value="TreeGrafter"/>
</dbReference>
<sequence>MAPTIRMTVAVLGATGQQGGSVARELLAYPERYLVRVLTRNATSSKALDLTNLGAEIRTADLNDHQSLRPALDGAQIIFAMTDFWQSMSADVEESQGKSLMDILSSLPQLEHLIWASLPDGRKISDGKYSNIFHWQSKAAVTGYIRDSKPGLWEKTTEILFPNYFENCLTAPSRYLPVKINDVYIRSFPLSPGTTLPNVAIEDTGKLVDYVIRHGSTYQTKTITFFSEELSEAEKAATIGRIYDIPVKYKKITSEEFQATLTDMDPTTALDFTEQLMIFEDCGMIYNRPEFIQANKLPGLKLKSWEEFVTSNDVLSYIIDG</sequence>
<keyword evidence="2" id="KW-0521">NADP</keyword>
<dbReference type="Pfam" id="PF05368">
    <property type="entry name" value="NmrA"/>
    <property type="match status" value="1"/>
</dbReference>
<dbReference type="InterPro" id="IPR036291">
    <property type="entry name" value="NAD(P)-bd_dom_sf"/>
</dbReference>
<evidence type="ECO:0000256" key="1">
    <source>
        <dbReference type="ARBA" id="ARBA00006328"/>
    </source>
</evidence>
<proteinExistence type="inferred from homology"/>
<dbReference type="AlphaFoldDB" id="A0A7H8QI10"/>
<evidence type="ECO:0000259" key="3">
    <source>
        <dbReference type="Pfam" id="PF05368"/>
    </source>
</evidence>
<dbReference type="CDD" id="cd05251">
    <property type="entry name" value="NmrA_like_SDR_a"/>
    <property type="match status" value="1"/>
</dbReference>
<dbReference type="InterPro" id="IPR051164">
    <property type="entry name" value="NmrA-like_oxidored"/>
</dbReference>
<dbReference type="Proteomes" id="UP000509510">
    <property type="component" value="Chromosome I"/>
</dbReference>
<evidence type="ECO:0000313" key="4">
    <source>
        <dbReference type="EMBL" id="QKX53614.1"/>
    </source>
</evidence>
<dbReference type="RefSeq" id="XP_035339793.1">
    <property type="nucleotide sequence ID" value="XM_035483900.1"/>
</dbReference>
<accession>A0A7H8QI10</accession>
<keyword evidence="5" id="KW-1185">Reference proteome</keyword>
<dbReference type="PANTHER" id="PTHR42748">
    <property type="entry name" value="NITROGEN METABOLITE REPRESSION PROTEIN NMRA FAMILY MEMBER"/>
    <property type="match status" value="1"/>
</dbReference>
<dbReference type="SUPFAM" id="SSF51735">
    <property type="entry name" value="NAD(P)-binding Rossmann-fold domains"/>
    <property type="match status" value="1"/>
</dbReference>
<evidence type="ECO:0000256" key="2">
    <source>
        <dbReference type="ARBA" id="ARBA00022857"/>
    </source>
</evidence>
<gene>
    <name evidence="4" type="ORF">TRUGW13939_00693</name>
</gene>
<reference evidence="5" key="1">
    <citation type="submission" date="2020-06" db="EMBL/GenBank/DDBJ databases">
        <title>A chromosome-scale genome assembly of Talaromyces rugulosus W13939.</title>
        <authorList>
            <person name="Wang B."/>
            <person name="Guo L."/>
            <person name="Ye K."/>
            <person name="Wang L."/>
        </authorList>
    </citation>
    <scope>NUCLEOTIDE SEQUENCE [LARGE SCALE GENOMIC DNA]</scope>
    <source>
        <strain evidence="5">W13939</strain>
    </source>
</reference>
<dbReference type="Gene3D" id="3.90.25.10">
    <property type="entry name" value="UDP-galactose 4-epimerase, domain 1"/>
    <property type="match status" value="1"/>
</dbReference>
<dbReference type="InterPro" id="IPR008030">
    <property type="entry name" value="NmrA-like"/>
</dbReference>
<evidence type="ECO:0000313" key="5">
    <source>
        <dbReference type="Proteomes" id="UP000509510"/>
    </source>
</evidence>
<feature type="domain" description="NmrA-like" evidence="3">
    <location>
        <begin position="8"/>
        <end position="308"/>
    </location>
</feature>